<dbReference type="InterPro" id="IPR015942">
    <property type="entry name" value="Asp/Glu/hydantoin_racemase"/>
</dbReference>
<comment type="caution">
    <text evidence="3">The sequence shown here is derived from an EMBL/GenBank/DDBJ whole genome shotgun (WGS) entry which is preliminary data.</text>
</comment>
<dbReference type="PANTHER" id="PTHR21198">
    <property type="entry name" value="GLUTAMATE RACEMASE"/>
    <property type="match status" value="1"/>
</dbReference>
<reference evidence="3 4" key="1">
    <citation type="submission" date="2015-08" db="EMBL/GenBank/DDBJ databases">
        <title>Comparative genomics of the Campylobacter concisus group.</title>
        <authorList>
            <person name="Yee E."/>
            <person name="Chapman M.H."/>
            <person name="Huynh S."/>
            <person name="Bono J.L."/>
            <person name="On S.L."/>
            <person name="St Leger J."/>
            <person name="Foster G."/>
            <person name="Parker C.T."/>
            <person name="Miller W.G."/>
        </authorList>
    </citation>
    <scope>NUCLEOTIDE SEQUENCE [LARGE SCALE GENOMIC DNA]</scope>
    <source>
        <strain evidence="3 4">RM9337</strain>
    </source>
</reference>
<evidence type="ECO:0000256" key="2">
    <source>
        <dbReference type="ARBA" id="ARBA00023235"/>
    </source>
</evidence>
<dbReference type="NCBIfam" id="TIGR00035">
    <property type="entry name" value="asp_race"/>
    <property type="match status" value="1"/>
</dbReference>
<dbReference type="PANTHER" id="PTHR21198:SF7">
    <property type="entry name" value="ASPARTATE-GLUTAMATE RACEMASE FAMILY"/>
    <property type="match status" value="1"/>
</dbReference>
<dbReference type="Proteomes" id="UP000650616">
    <property type="component" value="Unassembled WGS sequence"/>
</dbReference>
<organism evidence="3 4">
    <name type="scientific">Campylobacter californiensis</name>
    <dbReference type="NCBI Taxonomy" id="1032243"/>
    <lineage>
        <taxon>Bacteria</taxon>
        <taxon>Pseudomonadati</taxon>
        <taxon>Campylobacterota</taxon>
        <taxon>Epsilonproteobacteria</taxon>
        <taxon>Campylobacterales</taxon>
        <taxon>Campylobacteraceae</taxon>
        <taxon>Campylobacter</taxon>
    </lineage>
</organism>
<dbReference type="SUPFAM" id="SSF53681">
    <property type="entry name" value="Aspartate/glutamate racemase"/>
    <property type="match status" value="2"/>
</dbReference>
<dbReference type="InterPro" id="IPR033134">
    <property type="entry name" value="Asp/Glu_racemase_AS_2"/>
</dbReference>
<dbReference type="AlphaFoldDB" id="A0AAW3ZVS4"/>
<evidence type="ECO:0000256" key="1">
    <source>
        <dbReference type="ARBA" id="ARBA00007847"/>
    </source>
</evidence>
<accession>A0AAW3ZVS4</accession>
<dbReference type="EMBL" id="LIWG01000001">
    <property type="protein sequence ID" value="MBE3607308.1"/>
    <property type="molecule type" value="Genomic_DNA"/>
</dbReference>
<evidence type="ECO:0000313" key="3">
    <source>
        <dbReference type="EMBL" id="MBE3607308.1"/>
    </source>
</evidence>
<dbReference type="Pfam" id="PF01177">
    <property type="entry name" value="Asp_Glu_race"/>
    <property type="match status" value="1"/>
</dbReference>
<sequence>MKKVGLIGGMSYESTITYYNEINRKVNERLGGLNSAEILLSSVNFEEIELCQHENRWDDAGEILSCHARVLELGGADFILICTNTMHKVYERVQSSVKIPVVHIADATLKALKEHGVDKVGLLGTIYTMKETFYKDRLSDGGVEVLLSSEDEMKFINEVIFKELCFGKISATSRDKFLNIISNLASQGAKGVILGCTEIGLLVDQNSTDIKLFDTTFIHIDEAVNLAIN</sequence>
<keyword evidence="2" id="KW-0413">Isomerase</keyword>
<keyword evidence="4" id="KW-1185">Reference proteome</keyword>
<dbReference type="PROSITE" id="PS00924">
    <property type="entry name" value="ASP_GLU_RACEMASE_2"/>
    <property type="match status" value="1"/>
</dbReference>
<dbReference type="Gene3D" id="3.40.50.1860">
    <property type="match status" value="2"/>
</dbReference>
<dbReference type="RefSeq" id="WP_170015200.1">
    <property type="nucleotide sequence ID" value="NZ_CP012545.1"/>
</dbReference>
<dbReference type="InterPro" id="IPR001920">
    <property type="entry name" value="Asp/Glu_race"/>
</dbReference>
<protein>
    <submittedName>
        <fullName evidence="3">Aspartate/glutamate racemase family protein</fullName>
    </submittedName>
</protein>
<dbReference type="GO" id="GO:0047661">
    <property type="term" value="F:amino-acid racemase activity"/>
    <property type="evidence" value="ECO:0007669"/>
    <property type="project" value="InterPro"/>
</dbReference>
<name>A0AAW3ZVS4_9BACT</name>
<dbReference type="InterPro" id="IPR004380">
    <property type="entry name" value="Asp_race"/>
</dbReference>
<evidence type="ECO:0000313" key="4">
    <source>
        <dbReference type="Proteomes" id="UP000650616"/>
    </source>
</evidence>
<comment type="similarity">
    <text evidence="1">Belongs to the aspartate/glutamate racemases family.</text>
</comment>
<proteinExistence type="inferred from homology"/>
<gene>
    <name evidence="3" type="ORF">CCAL9337_00965</name>
</gene>